<dbReference type="SMART" id="SM00895">
    <property type="entry name" value="FCD"/>
    <property type="match status" value="1"/>
</dbReference>
<dbReference type="Pfam" id="PF07729">
    <property type="entry name" value="FCD"/>
    <property type="match status" value="1"/>
</dbReference>
<dbReference type="PRINTS" id="PR00035">
    <property type="entry name" value="HTHGNTR"/>
</dbReference>
<dbReference type="InterPro" id="IPR036388">
    <property type="entry name" value="WH-like_DNA-bd_sf"/>
</dbReference>
<dbReference type="STRING" id="1300342.I596_880"/>
<dbReference type="PATRIC" id="fig|1300342.3.peg.861"/>
<dbReference type="GO" id="GO:0003677">
    <property type="term" value="F:DNA binding"/>
    <property type="evidence" value="ECO:0007669"/>
    <property type="project" value="UniProtKB-KW"/>
</dbReference>
<dbReference type="SUPFAM" id="SSF48008">
    <property type="entry name" value="GntR ligand-binding domain-like"/>
    <property type="match status" value="1"/>
</dbReference>
<keyword evidence="9" id="KW-1185">Reference proteome</keyword>
<evidence type="ECO:0000256" key="2">
    <source>
        <dbReference type="ARBA" id="ARBA00023015"/>
    </source>
</evidence>
<evidence type="ECO:0000256" key="1">
    <source>
        <dbReference type="ARBA" id="ARBA00022491"/>
    </source>
</evidence>
<organism evidence="8 9">
    <name type="scientific">Dokdonella koreensis DS-123</name>
    <dbReference type="NCBI Taxonomy" id="1300342"/>
    <lineage>
        <taxon>Bacteria</taxon>
        <taxon>Pseudomonadati</taxon>
        <taxon>Pseudomonadota</taxon>
        <taxon>Gammaproteobacteria</taxon>
        <taxon>Lysobacterales</taxon>
        <taxon>Rhodanobacteraceae</taxon>
        <taxon>Dokdonella</taxon>
    </lineage>
</organism>
<dbReference type="Gene3D" id="1.20.120.530">
    <property type="entry name" value="GntR ligand-binding domain-like"/>
    <property type="match status" value="1"/>
</dbReference>
<sequence>MSRRVEAVVAHLEAAIAQGRYASGTRLPAERVLGVALGVSRATVRDALAALVSRGLLQRRQGDGTYVNDQADRQMAEVWADMAERHPALQGDLIEFREMLESRAAALAATRHDARDRERLLATLAAVDAAYDGEDRAAQIRSDVAFHRAIAEATHNPLFAYLMTSLLRLLHEHVQLSLAGLAPHSDTARQLRLQHRALAEAILARDPERARRCAGSHIDFVGVRLNAMPRPARERQPGGDGHRD</sequence>
<evidence type="ECO:0000256" key="6">
    <source>
        <dbReference type="ARBA" id="ARBA00039592"/>
    </source>
</evidence>
<dbReference type="Proteomes" id="UP000076830">
    <property type="component" value="Chromosome"/>
</dbReference>
<dbReference type="AlphaFoldDB" id="A0A160DSN3"/>
<keyword evidence="1" id="KW-0678">Repressor</keyword>
<dbReference type="InterPro" id="IPR008920">
    <property type="entry name" value="TF_FadR/GntR_C"/>
</dbReference>
<evidence type="ECO:0000313" key="9">
    <source>
        <dbReference type="Proteomes" id="UP000076830"/>
    </source>
</evidence>
<feature type="domain" description="HTH gntR-type" evidence="7">
    <location>
        <begin position="2"/>
        <end position="70"/>
    </location>
</feature>
<evidence type="ECO:0000256" key="3">
    <source>
        <dbReference type="ARBA" id="ARBA00023125"/>
    </source>
</evidence>
<accession>A0A160DSN3</accession>
<dbReference type="Pfam" id="PF00392">
    <property type="entry name" value="GntR"/>
    <property type="match status" value="1"/>
</dbReference>
<dbReference type="InterPro" id="IPR011711">
    <property type="entry name" value="GntR_C"/>
</dbReference>
<dbReference type="Gene3D" id="1.10.10.10">
    <property type="entry name" value="Winged helix-like DNA-binding domain superfamily/Winged helix DNA-binding domain"/>
    <property type="match status" value="1"/>
</dbReference>
<keyword evidence="4" id="KW-0804">Transcription</keyword>
<evidence type="ECO:0000256" key="5">
    <source>
        <dbReference type="ARBA" id="ARBA00037357"/>
    </source>
</evidence>
<dbReference type="InterPro" id="IPR036390">
    <property type="entry name" value="WH_DNA-bd_sf"/>
</dbReference>
<reference evidence="8 9" key="1">
    <citation type="submission" date="2016-04" db="EMBL/GenBank/DDBJ databases">
        <title>Complete genome sequence of Dokdonella koreensis DS-123T.</title>
        <authorList>
            <person name="Kim J.F."/>
            <person name="Lee H."/>
            <person name="Kwak M.-J."/>
        </authorList>
    </citation>
    <scope>NUCLEOTIDE SEQUENCE [LARGE SCALE GENOMIC DNA]</scope>
    <source>
        <strain evidence="8 9">DS-123</strain>
    </source>
</reference>
<evidence type="ECO:0000259" key="7">
    <source>
        <dbReference type="PROSITE" id="PS50949"/>
    </source>
</evidence>
<dbReference type="RefSeq" id="WP_067644587.1">
    <property type="nucleotide sequence ID" value="NZ_CP015249.1"/>
</dbReference>
<name>A0A160DSN3_9GAMM</name>
<dbReference type="PANTHER" id="PTHR43537:SF34">
    <property type="entry name" value="PYRUVATE DEHYDROGENASE COMPLEX REPRESSOR"/>
    <property type="match status" value="1"/>
</dbReference>
<dbReference type="EMBL" id="CP015249">
    <property type="protein sequence ID" value="ANB16911.1"/>
    <property type="molecule type" value="Genomic_DNA"/>
</dbReference>
<dbReference type="KEGG" id="dko:I596_880"/>
<dbReference type="PROSITE" id="PS50949">
    <property type="entry name" value="HTH_GNTR"/>
    <property type="match status" value="1"/>
</dbReference>
<comment type="function">
    <text evidence="5">Transcriptional repressor for the pyruvate dehydrogenase complex genes aceEF and lpd.</text>
</comment>
<dbReference type="OrthoDB" id="1040417at2"/>
<keyword evidence="3" id="KW-0238">DNA-binding</keyword>
<keyword evidence="2" id="KW-0805">Transcription regulation</keyword>
<dbReference type="InterPro" id="IPR000524">
    <property type="entry name" value="Tscrpt_reg_HTH_GntR"/>
</dbReference>
<dbReference type="CDD" id="cd07377">
    <property type="entry name" value="WHTH_GntR"/>
    <property type="match status" value="1"/>
</dbReference>
<proteinExistence type="predicted"/>
<evidence type="ECO:0000313" key="8">
    <source>
        <dbReference type="EMBL" id="ANB16911.1"/>
    </source>
</evidence>
<dbReference type="SMART" id="SM00345">
    <property type="entry name" value="HTH_GNTR"/>
    <property type="match status" value="1"/>
</dbReference>
<evidence type="ECO:0000256" key="4">
    <source>
        <dbReference type="ARBA" id="ARBA00023163"/>
    </source>
</evidence>
<dbReference type="GO" id="GO:0003700">
    <property type="term" value="F:DNA-binding transcription factor activity"/>
    <property type="evidence" value="ECO:0007669"/>
    <property type="project" value="InterPro"/>
</dbReference>
<gene>
    <name evidence="8" type="ORF">I596_880</name>
</gene>
<dbReference type="SUPFAM" id="SSF46785">
    <property type="entry name" value="Winged helix' DNA-binding domain"/>
    <property type="match status" value="1"/>
</dbReference>
<protein>
    <recommendedName>
        <fullName evidence="6">Pyruvate dehydrogenase complex repressor</fullName>
    </recommendedName>
</protein>
<dbReference type="PANTHER" id="PTHR43537">
    <property type="entry name" value="TRANSCRIPTIONAL REGULATOR, GNTR FAMILY"/>
    <property type="match status" value="1"/>
</dbReference>